<dbReference type="PANTHER" id="PTHR42790">
    <property type="entry name" value="AMINOTRANSFERASE"/>
    <property type="match status" value="1"/>
</dbReference>
<evidence type="ECO:0000256" key="4">
    <source>
        <dbReference type="ARBA" id="ARBA00022679"/>
    </source>
</evidence>
<gene>
    <name evidence="7" type="ORF">BKA67DRAFT_591551</name>
</gene>
<evidence type="ECO:0000256" key="2">
    <source>
        <dbReference type="ARBA" id="ARBA00007441"/>
    </source>
</evidence>
<dbReference type="InterPro" id="IPR015424">
    <property type="entry name" value="PyrdxlP-dep_Trfase"/>
</dbReference>
<dbReference type="Proteomes" id="UP000758603">
    <property type="component" value="Unassembled WGS sequence"/>
</dbReference>
<protein>
    <submittedName>
        <fullName evidence="7">Pyridoxal phosphate-dependent transferase</fullName>
    </submittedName>
</protein>
<dbReference type="GO" id="GO:0006571">
    <property type="term" value="P:tyrosine biosynthetic process"/>
    <property type="evidence" value="ECO:0007669"/>
    <property type="project" value="TreeGrafter"/>
</dbReference>
<proteinExistence type="inferred from homology"/>
<dbReference type="EMBL" id="JAGPXC010000002">
    <property type="protein sequence ID" value="KAH6658733.1"/>
    <property type="molecule type" value="Genomic_DNA"/>
</dbReference>
<evidence type="ECO:0000313" key="7">
    <source>
        <dbReference type="EMBL" id="KAH6658733.1"/>
    </source>
</evidence>
<dbReference type="InterPro" id="IPR015421">
    <property type="entry name" value="PyrdxlP-dep_Trfase_major"/>
</dbReference>
<dbReference type="Pfam" id="PF00155">
    <property type="entry name" value="Aminotran_1_2"/>
    <property type="match status" value="1"/>
</dbReference>
<dbReference type="GO" id="GO:0009074">
    <property type="term" value="P:aromatic amino acid family catabolic process"/>
    <property type="evidence" value="ECO:0007669"/>
    <property type="project" value="TreeGrafter"/>
</dbReference>
<dbReference type="Gene3D" id="3.40.640.10">
    <property type="entry name" value="Type I PLP-dependent aspartate aminotransferase-like (Major domain)"/>
    <property type="match status" value="1"/>
</dbReference>
<dbReference type="SUPFAM" id="SSF53383">
    <property type="entry name" value="PLP-dependent transferases"/>
    <property type="match status" value="1"/>
</dbReference>
<dbReference type="GO" id="GO:0008793">
    <property type="term" value="F:aromatic-amino-acid transaminase activity"/>
    <property type="evidence" value="ECO:0007669"/>
    <property type="project" value="TreeGrafter"/>
</dbReference>
<comment type="cofactor">
    <cofactor evidence="1">
        <name>pyridoxal 5'-phosphate</name>
        <dbReference type="ChEBI" id="CHEBI:597326"/>
    </cofactor>
</comment>
<dbReference type="GO" id="GO:0019878">
    <property type="term" value="P:lysine biosynthetic process via aminoadipic acid"/>
    <property type="evidence" value="ECO:0007669"/>
    <property type="project" value="TreeGrafter"/>
</dbReference>
<comment type="caution">
    <text evidence="7">The sequence shown here is derived from an EMBL/GenBank/DDBJ whole genome shotgun (WGS) entry which is preliminary data.</text>
</comment>
<keyword evidence="3" id="KW-0032">Aminotransferase</keyword>
<keyword evidence="4 7" id="KW-0808">Transferase</keyword>
<keyword evidence="5" id="KW-0663">Pyridoxal phosphate</keyword>
<evidence type="ECO:0000256" key="5">
    <source>
        <dbReference type="ARBA" id="ARBA00022898"/>
    </source>
</evidence>
<name>A0A9P8UV13_9PEZI</name>
<dbReference type="InterPro" id="IPR050859">
    <property type="entry name" value="Class-I_PLP-dep_aminotransf"/>
</dbReference>
<dbReference type="OrthoDB" id="691673at2759"/>
<evidence type="ECO:0000256" key="1">
    <source>
        <dbReference type="ARBA" id="ARBA00001933"/>
    </source>
</evidence>
<dbReference type="GeneID" id="70133624"/>
<dbReference type="RefSeq" id="XP_045962967.1">
    <property type="nucleotide sequence ID" value="XM_046104733.1"/>
</dbReference>
<dbReference type="GO" id="GO:0047536">
    <property type="term" value="F:2-aminoadipate transaminase activity"/>
    <property type="evidence" value="ECO:0007669"/>
    <property type="project" value="TreeGrafter"/>
</dbReference>
<accession>A0A9P8UV13</accession>
<keyword evidence="8" id="KW-1185">Reference proteome</keyword>
<sequence length="395" mass="44276">MATVANSDVFKRSRMKQAGKPSAEDWASKRSAHFNCKSQSLSPWILKQAAGFLKIPGIISRGGGLPISEHFPYSEILMRSPQMMRFITEHVKLVSNPTYAKWQACQTLGSAGALEQAVLMRCDRNRGNCVLTEGYTFASALETMAPKVIEVVSVKTDDQGILPDDTHDVLTDWDVSVQGSRKPHGLYTIPSAQIPTGAIQGIERRRVIYAVCRKHNIFILEDEPPESLGSYLAGVVASFLSLDIDGRVLRVDSFSNVLVPRSRMGWITASNQVSQCYLPHVEFANPRSGESAQIILWKLLDDTWGYGERNMLFATCEELLPEELLWLKVYNTRHSKHLHRSLLEREEEIFQSALQRGALRTSGSWFCAESHTPPRKLFLHTTFVSATEDSMKSAF</sequence>
<dbReference type="PANTHER" id="PTHR42790:SF21">
    <property type="entry name" value="AROMATIC_AMINOADIPATE AMINOTRANSFERASE 1"/>
    <property type="match status" value="1"/>
</dbReference>
<evidence type="ECO:0000256" key="3">
    <source>
        <dbReference type="ARBA" id="ARBA00022576"/>
    </source>
</evidence>
<dbReference type="AlphaFoldDB" id="A0A9P8UV13"/>
<dbReference type="GO" id="GO:0030170">
    <property type="term" value="F:pyridoxal phosphate binding"/>
    <property type="evidence" value="ECO:0007669"/>
    <property type="project" value="InterPro"/>
</dbReference>
<dbReference type="InterPro" id="IPR004839">
    <property type="entry name" value="Aminotransferase_I/II_large"/>
</dbReference>
<feature type="domain" description="Aminotransferase class I/classII large" evidence="6">
    <location>
        <begin position="103"/>
        <end position="277"/>
    </location>
</feature>
<reference evidence="7" key="1">
    <citation type="journal article" date="2021" name="Nat. Commun.">
        <title>Genetic determinants of endophytism in the Arabidopsis root mycobiome.</title>
        <authorList>
            <person name="Mesny F."/>
            <person name="Miyauchi S."/>
            <person name="Thiergart T."/>
            <person name="Pickel B."/>
            <person name="Atanasova L."/>
            <person name="Karlsson M."/>
            <person name="Huettel B."/>
            <person name="Barry K.W."/>
            <person name="Haridas S."/>
            <person name="Chen C."/>
            <person name="Bauer D."/>
            <person name="Andreopoulos W."/>
            <person name="Pangilinan J."/>
            <person name="LaButti K."/>
            <person name="Riley R."/>
            <person name="Lipzen A."/>
            <person name="Clum A."/>
            <person name="Drula E."/>
            <person name="Henrissat B."/>
            <person name="Kohler A."/>
            <person name="Grigoriev I.V."/>
            <person name="Martin F.M."/>
            <person name="Hacquard S."/>
        </authorList>
    </citation>
    <scope>NUCLEOTIDE SEQUENCE</scope>
    <source>
        <strain evidence="7">MPI-SDFR-AT-0073</strain>
    </source>
</reference>
<organism evidence="7 8">
    <name type="scientific">Truncatella angustata</name>
    <dbReference type="NCBI Taxonomy" id="152316"/>
    <lineage>
        <taxon>Eukaryota</taxon>
        <taxon>Fungi</taxon>
        <taxon>Dikarya</taxon>
        <taxon>Ascomycota</taxon>
        <taxon>Pezizomycotina</taxon>
        <taxon>Sordariomycetes</taxon>
        <taxon>Xylariomycetidae</taxon>
        <taxon>Amphisphaeriales</taxon>
        <taxon>Sporocadaceae</taxon>
        <taxon>Truncatella</taxon>
    </lineage>
</organism>
<comment type="similarity">
    <text evidence="2">Belongs to the class-I pyridoxal-phosphate-dependent aminotransferase family.</text>
</comment>
<evidence type="ECO:0000259" key="6">
    <source>
        <dbReference type="Pfam" id="PF00155"/>
    </source>
</evidence>
<evidence type="ECO:0000313" key="8">
    <source>
        <dbReference type="Proteomes" id="UP000758603"/>
    </source>
</evidence>